<organism evidence="1 2">
    <name type="scientific">Paenibacillus validus</name>
    <dbReference type="NCBI Taxonomy" id="44253"/>
    <lineage>
        <taxon>Bacteria</taxon>
        <taxon>Bacillati</taxon>
        <taxon>Bacillota</taxon>
        <taxon>Bacilli</taxon>
        <taxon>Bacillales</taxon>
        <taxon>Paenibacillaceae</taxon>
        <taxon>Paenibacillus</taxon>
    </lineage>
</organism>
<comment type="caution">
    <text evidence="1">The sequence shown here is derived from an EMBL/GenBank/DDBJ whole genome shotgun (WGS) entry which is preliminary data.</text>
</comment>
<reference evidence="1 2" key="1">
    <citation type="submission" date="2019-11" db="EMBL/GenBank/DDBJ databases">
        <title>Draft genome sequences of five Paenibacillus species of dairy origin.</title>
        <authorList>
            <person name="Olajide A.M."/>
            <person name="Chen S."/>
            <person name="Lapointe G."/>
        </authorList>
    </citation>
    <scope>NUCLEOTIDE SEQUENCE [LARGE SCALE GENOMIC DNA]</scope>
    <source>
        <strain evidence="1 2">2CS3</strain>
    </source>
</reference>
<dbReference type="AlphaFoldDB" id="A0A7X3CU91"/>
<sequence>MNQMYIRHTVGSRLLLDSVKHNADFDIQPVDGQWQFVIRLADDKVAEEVLKFRDELNLFVVDDEKPDVKTWYYSSDGRVDYDKAGRTLTIIADARLDYNV</sequence>
<evidence type="ECO:0000313" key="1">
    <source>
        <dbReference type="EMBL" id="MUG71859.1"/>
    </source>
</evidence>
<dbReference type="RefSeq" id="WP_054797217.1">
    <property type="nucleotide sequence ID" value="NZ_JBDLZV010000001.1"/>
</dbReference>
<protein>
    <submittedName>
        <fullName evidence="1">Uncharacterized protein</fullName>
    </submittedName>
</protein>
<dbReference type="EMBL" id="WNZX01000011">
    <property type="protein sequence ID" value="MUG71859.1"/>
    <property type="molecule type" value="Genomic_DNA"/>
</dbReference>
<dbReference type="Proteomes" id="UP000450917">
    <property type="component" value="Unassembled WGS sequence"/>
</dbReference>
<evidence type="ECO:0000313" key="2">
    <source>
        <dbReference type="Proteomes" id="UP000450917"/>
    </source>
</evidence>
<proteinExistence type="predicted"/>
<accession>A0A7X3CU91</accession>
<name>A0A7X3CU91_9BACL</name>
<keyword evidence="2" id="KW-1185">Reference proteome</keyword>
<gene>
    <name evidence="1" type="ORF">GNP93_14390</name>
</gene>